<dbReference type="OrthoDB" id="3482285at2759"/>
<dbReference type="AlphaFoldDB" id="A0A9P4H3H1"/>
<dbReference type="InterPro" id="IPR029010">
    <property type="entry name" value="ThuA-like"/>
</dbReference>
<sequence length="235" mass="26258">MPNPSPFSVLVFSKTDGYRHDSIPAGIRSIQTLANRTKLFTVTASEDAALFTPASLSKYSVIVLLQCIGDIFTQDHLDALKQYIRAGGGVVAIHGAAAGMPGDEWYGKLVGAHFDMHPPAEPGTVIPEDSNQKQFIVNCCGGRENWNDEWYNFHSHPRENKDLKILLKGDPKSFQGGKHGEDHPLSWCQDFEGGRSWFTALGHFDEAYKDEWYVEQVLRGIVWVARKEEILEAPK</sequence>
<evidence type="ECO:0000313" key="3">
    <source>
        <dbReference type="Proteomes" id="UP000799777"/>
    </source>
</evidence>
<dbReference type="PANTHER" id="PTHR40469:SF2">
    <property type="entry name" value="GALACTOSE-BINDING DOMAIN-LIKE SUPERFAMILY PROTEIN"/>
    <property type="match status" value="1"/>
</dbReference>
<dbReference type="InterPro" id="IPR029062">
    <property type="entry name" value="Class_I_gatase-like"/>
</dbReference>
<dbReference type="CDD" id="cd03143">
    <property type="entry name" value="A4_beta-galactosidase_middle_domain"/>
    <property type="match status" value="1"/>
</dbReference>
<dbReference type="GO" id="GO:0016787">
    <property type="term" value="F:hydrolase activity"/>
    <property type="evidence" value="ECO:0007669"/>
    <property type="project" value="UniProtKB-KW"/>
</dbReference>
<gene>
    <name evidence="2" type="ORF">EK21DRAFT_115555</name>
</gene>
<name>A0A9P4H3H1_9PLEO</name>
<dbReference type="Gene3D" id="3.40.50.880">
    <property type="match status" value="1"/>
</dbReference>
<dbReference type="PANTHER" id="PTHR40469">
    <property type="entry name" value="SECRETED GLYCOSYL HYDROLASE"/>
    <property type="match status" value="1"/>
</dbReference>
<dbReference type="Proteomes" id="UP000799777">
    <property type="component" value="Unassembled WGS sequence"/>
</dbReference>
<dbReference type="EMBL" id="ML978238">
    <property type="protein sequence ID" value="KAF2026719.1"/>
    <property type="molecule type" value="Genomic_DNA"/>
</dbReference>
<proteinExistence type="predicted"/>
<accession>A0A9P4H3H1</accession>
<evidence type="ECO:0000259" key="1">
    <source>
        <dbReference type="Pfam" id="PF06283"/>
    </source>
</evidence>
<comment type="caution">
    <text evidence="2">The sequence shown here is derived from an EMBL/GenBank/DDBJ whole genome shotgun (WGS) entry which is preliminary data.</text>
</comment>
<protein>
    <submittedName>
        <fullName evidence="2">Secreted glycosyl hydrolase</fullName>
    </submittedName>
</protein>
<dbReference type="SUPFAM" id="SSF52317">
    <property type="entry name" value="Class I glutamine amidotransferase-like"/>
    <property type="match status" value="1"/>
</dbReference>
<evidence type="ECO:0000313" key="2">
    <source>
        <dbReference type="EMBL" id="KAF2026719.1"/>
    </source>
</evidence>
<reference evidence="2" key="1">
    <citation type="journal article" date="2020" name="Stud. Mycol.">
        <title>101 Dothideomycetes genomes: a test case for predicting lifestyles and emergence of pathogens.</title>
        <authorList>
            <person name="Haridas S."/>
            <person name="Albert R."/>
            <person name="Binder M."/>
            <person name="Bloem J."/>
            <person name="Labutti K."/>
            <person name="Salamov A."/>
            <person name="Andreopoulos B."/>
            <person name="Baker S."/>
            <person name="Barry K."/>
            <person name="Bills G."/>
            <person name="Bluhm B."/>
            <person name="Cannon C."/>
            <person name="Castanera R."/>
            <person name="Culley D."/>
            <person name="Daum C."/>
            <person name="Ezra D."/>
            <person name="Gonzalez J."/>
            <person name="Henrissat B."/>
            <person name="Kuo A."/>
            <person name="Liang C."/>
            <person name="Lipzen A."/>
            <person name="Lutzoni F."/>
            <person name="Magnuson J."/>
            <person name="Mondo S."/>
            <person name="Nolan M."/>
            <person name="Ohm R."/>
            <person name="Pangilinan J."/>
            <person name="Park H.-J."/>
            <person name="Ramirez L."/>
            <person name="Alfaro M."/>
            <person name="Sun H."/>
            <person name="Tritt A."/>
            <person name="Yoshinaga Y."/>
            <person name="Zwiers L.-H."/>
            <person name="Turgeon B."/>
            <person name="Goodwin S."/>
            <person name="Spatafora J."/>
            <person name="Crous P."/>
            <person name="Grigoriev I."/>
        </authorList>
    </citation>
    <scope>NUCLEOTIDE SEQUENCE</scope>
    <source>
        <strain evidence="2">CBS 110217</strain>
    </source>
</reference>
<keyword evidence="2" id="KW-0378">Hydrolase</keyword>
<dbReference type="Pfam" id="PF06283">
    <property type="entry name" value="ThuA"/>
    <property type="match status" value="1"/>
</dbReference>
<organism evidence="2 3">
    <name type="scientific">Setomelanomma holmii</name>
    <dbReference type="NCBI Taxonomy" id="210430"/>
    <lineage>
        <taxon>Eukaryota</taxon>
        <taxon>Fungi</taxon>
        <taxon>Dikarya</taxon>
        <taxon>Ascomycota</taxon>
        <taxon>Pezizomycotina</taxon>
        <taxon>Dothideomycetes</taxon>
        <taxon>Pleosporomycetidae</taxon>
        <taxon>Pleosporales</taxon>
        <taxon>Pleosporineae</taxon>
        <taxon>Phaeosphaeriaceae</taxon>
        <taxon>Setomelanomma</taxon>
    </lineage>
</organism>
<keyword evidence="3" id="KW-1185">Reference proteome</keyword>
<feature type="domain" description="ThuA-like" evidence="1">
    <location>
        <begin position="9"/>
        <end position="224"/>
    </location>
</feature>